<protein>
    <submittedName>
        <fullName evidence="1">Protein containing DUF885, bacterial</fullName>
    </submittedName>
</protein>
<sequence length="151" mass="16576">LARRVYLSASFVEGWAHYCEQLAVETGLGAPAPEAEVAQLHDALLRDCRLLASIGLHAEGWPLERATRLFETEGRMDRLPAEREAIRGTFNPEYFCYTLGKLALRSARTRLLQPVYGGNLKAFHDAVLQLGAPPIGLLDTLLDRSSAGDTA</sequence>
<accession>T0YKL1</accession>
<comment type="caution">
    <text evidence="1">The sequence shown here is derived from an EMBL/GenBank/DDBJ whole genome shotgun (WGS) entry which is preliminary data.</text>
</comment>
<evidence type="ECO:0000313" key="1">
    <source>
        <dbReference type="EMBL" id="EQD35966.1"/>
    </source>
</evidence>
<reference evidence="1" key="1">
    <citation type="submission" date="2013-08" db="EMBL/GenBank/DDBJ databases">
        <authorList>
            <person name="Mendez C."/>
            <person name="Richter M."/>
            <person name="Ferrer M."/>
            <person name="Sanchez J."/>
        </authorList>
    </citation>
    <scope>NUCLEOTIDE SEQUENCE</scope>
</reference>
<dbReference type="InterPro" id="IPR010281">
    <property type="entry name" value="DUF885"/>
</dbReference>
<dbReference type="PANTHER" id="PTHR33361:SF15">
    <property type="entry name" value="DUF885 FAMILY LIPOPROTEIN"/>
    <property type="match status" value="1"/>
</dbReference>
<name>T0YKL1_9ZZZZ</name>
<dbReference type="Pfam" id="PF05960">
    <property type="entry name" value="DUF885"/>
    <property type="match status" value="1"/>
</dbReference>
<dbReference type="EMBL" id="AUZY01011117">
    <property type="protein sequence ID" value="EQD35966.1"/>
    <property type="molecule type" value="Genomic_DNA"/>
</dbReference>
<reference evidence="1" key="2">
    <citation type="journal article" date="2014" name="ISME J.">
        <title>Microbial stratification in low pH oxic and suboxic macroscopic growths along an acid mine drainage.</title>
        <authorList>
            <person name="Mendez-Garcia C."/>
            <person name="Mesa V."/>
            <person name="Sprenger R.R."/>
            <person name="Richter M."/>
            <person name="Diez M.S."/>
            <person name="Solano J."/>
            <person name="Bargiela R."/>
            <person name="Golyshina O.V."/>
            <person name="Manteca A."/>
            <person name="Ramos J.L."/>
            <person name="Gallego J.R."/>
            <person name="Llorente I."/>
            <person name="Martins Dos Santos V.A."/>
            <person name="Jensen O.N."/>
            <person name="Pelaez A.I."/>
            <person name="Sanchez J."/>
            <person name="Ferrer M."/>
        </authorList>
    </citation>
    <scope>NUCLEOTIDE SEQUENCE</scope>
</reference>
<dbReference type="PANTHER" id="PTHR33361">
    <property type="entry name" value="GLR0591 PROTEIN"/>
    <property type="match status" value="1"/>
</dbReference>
<gene>
    <name evidence="1" type="ORF">B1B_16685</name>
</gene>
<dbReference type="AlphaFoldDB" id="T0YKL1"/>
<proteinExistence type="predicted"/>
<feature type="non-terminal residue" evidence="1">
    <location>
        <position position="1"/>
    </location>
</feature>
<organism evidence="1">
    <name type="scientific">mine drainage metagenome</name>
    <dbReference type="NCBI Taxonomy" id="410659"/>
    <lineage>
        <taxon>unclassified sequences</taxon>
        <taxon>metagenomes</taxon>
        <taxon>ecological metagenomes</taxon>
    </lineage>
</organism>